<dbReference type="Gene3D" id="3.90.1200.10">
    <property type="match status" value="1"/>
</dbReference>
<organism evidence="4 5">
    <name type="scientific">Fermentimonas caenicola</name>
    <dbReference type="NCBI Taxonomy" id="1562970"/>
    <lineage>
        <taxon>Bacteria</taxon>
        <taxon>Pseudomonadati</taxon>
        <taxon>Bacteroidota</taxon>
        <taxon>Bacteroidia</taxon>
        <taxon>Bacteroidales</taxon>
        <taxon>Dysgonomonadaceae</taxon>
        <taxon>Fermentimonas</taxon>
    </lineage>
</organism>
<dbReference type="PROSITE" id="PS50011">
    <property type="entry name" value="PROTEIN_KINASE_DOM"/>
    <property type="match status" value="1"/>
</dbReference>
<evidence type="ECO:0000256" key="1">
    <source>
        <dbReference type="ARBA" id="ARBA00009460"/>
    </source>
</evidence>
<dbReference type="PIRSF" id="PIRSF006221">
    <property type="entry name" value="Ketosamine-3-kinase"/>
    <property type="match status" value="1"/>
</dbReference>
<dbReference type="PANTHER" id="PTHR12149:SF8">
    <property type="entry name" value="PROTEIN-RIBULOSAMINE 3-KINASE"/>
    <property type="match status" value="1"/>
</dbReference>
<evidence type="ECO:0000256" key="2">
    <source>
        <dbReference type="PIRNR" id="PIRNR006221"/>
    </source>
</evidence>
<proteinExistence type="inferred from homology"/>
<evidence type="ECO:0000313" key="4">
    <source>
        <dbReference type="EMBL" id="CEA16959.1"/>
    </source>
</evidence>
<sequence length="286" mass="32740">MIKDILSYISDTISEKINSTRPVTGGSISSAYLLETPERNYFLKLNKAPDALEMFHAEQKGLDVIEKTATISVPHVHLVDSVNDKAIILMDYVENRRPVSSDYERLGRELAALHSLKQDDFGLDSDNYIGSLPQSNKIHTDWIDFYWEERISPQLKTASRAGLLSEKEIPNKDKSIDVFNRYLYDVTPSIIHGDLWGGNYLISTDGTPFLIDPAVYRGHSMVDIAMSKLFGSFGAEFYGAYHEIIPITEFYYEQIDLYQLYFLLVHLNLFGRGYYTSVSDILKRYF</sequence>
<keyword evidence="2 4" id="KW-0418">Kinase</keyword>
<dbReference type="EMBL" id="LN515532">
    <property type="protein sequence ID" value="CEA16959.1"/>
    <property type="molecule type" value="Genomic_DNA"/>
</dbReference>
<keyword evidence="5" id="KW-1185">Reference proteome</keyword>
<dbReference type="OrthoDB" id="5291879at2"/>
<dbReference type="Pfam" id="PF03881">
    <property type="entry name" value="Fructosamin_kin"/>
    <property type="match status" value="1"/>
</dbReference>
<comment type="similarity">
    <text evidence="1 2">Belongs to the fructosamine kinase family.</text>
</comment>
<feature type="domain" description="Protein kinase" evidence="3">
    <location>
        <begin position="17"/>
        <end position="286"/>
    </location>
</feature>
<reference evidence="4 5" key="1">
    <citation type="submission" date="2014-08" db="EMBL/GenBank/DDBJ databases">
        <authorList>
            <person name="Wibberg D."/>
        </authorList>
    </citation>
    <scope>NUCLEOTIDE SEQUENCE [LARGE SCALE GENOMIC DNA]</scope>
    <source>
        <strain evidence="5">ING2-E5B</strain>
    </source>
</reference>
<dbReference type="Proteomes" id="UP000032417">
    <property type="component" value="Chromosome 1"/>
</dbReference>
<dbReference type="GO" id="GO:0004672">
    <property type="term" value="F:protein kinase activity"/>
    <property type="evidence" value="ECO:0007669"/>
    <property type="project" value="InterPro"/>
</dbReference>
<dbReference type="EC" id="2.7.1.-" evidence="4"/>
<keyword evidence="2 4" id="KW-0808">Transferase</keyword>
<dbReference type="InterPro" id="IPR011009">
    <property type="entry name" value="Kinase-like_dom_sf"/>
</dbReference>
<dbReference type="GO" id="GO:0005524">
    <property type="term" value="F:ATP binding"/>
    <property type="evidence" value="ECO:0007669"/>
    <property type="project" value="InterPro"/>
</dbReference>
<dbReference type="PANTHER" id="PTHR12149">
    <property type="entry name" value="FRUCTOSAMINE 3 KINASE-RELATED PROTEIN"/>
    <property type="match status" value="1"/>
</dbReference>
<evidence type="ECO:0000313" key="5">
    <source>
        <dbReference type="Proteomes" id="UP000032417"/>
    </source>
</evidence>
<dbReference type="SUPFAM" id="SSF56112">
    <property type="entry name" value="Protein kinase-like (PK-like)"/>
    <property type="match status" value="1"/>
</dbReference>
<dbReference type="InterPro" id="IPR016477">
    <property type="entry name" value="Fructo-/Ketosamine-3-kinase"/>
</dbReference>
<protein>
    <submittedName>
        <fullName evidence="4">Fructosamine kinase</fullName>
        <ecNumber evidence="4">2.7.1.-</ecNumber>
    </submittedName>
</protein>
<evidence type="ECO:0000259" key="3">
    <source>
        <dbReference type="PROSITE" id="PS50011"/>
    </source>
</evidence>
<dbReference type="PATRIC" id="fig|1562970.3.peg.2205"/>
<dbReference type="AlphaFoldDB" id="A0A098C239"/>
<accession>A0A098C239</accession>
<dbReference type="HOGENOM" id="CLU_036517_0_1_10"/>
<dbReference type="Gene3D" id="3.30.200.20">
    <property type="entry name" value="Phosphorylase Kinase, domain 1"/>
    <property type="match status" value="1"/>
</dbReference>
<dbReference type="STRING" id="1562970.ING2E5B_2231"/>
<dbReference type="KEGG" id="pbt:ING2E5B_2231"/>
<dbReference type="InterPro" id="IPR000719">
    <property type="entry name" value="Prot_kinase_dom"/>
</dbReference>
<name>A0A098C239_9BACT</name>
<gene>
    <name evidence="4" type="ORF">ING2E5B_2231</name>
</gene>